<dbReference type="GO" id="GO:0006952">
    <property type="term" value="P:defense response"/>
    <property type="evidence" value="ECO:0007669"/>
    <property type="project" value="UniProtKB-KW"/>
</dbReference>
<dbReference type="InterPro" id="IPR041118">
    <property type="entry name" value="Rx_N"/>
</dbReference>
<dbReference type="InterPro" id="IPR032675">
    <property type="entry name" value="LRR_dom_sf"/>
</dbReference>
<evidence type="ECO:0000313" key="11">
    <source>
        <dbReference type="Proteomes" id="UP001187192"/>
    </source>
</evidence>
<keyword evidence="1" id="KW-0433">Leucine-rich repeat</keyword>
<evidence type="ECO:0000259" key="9">
    <source>
        <dbReference type="Pfam" id="PF25019"/>
    </source>
</evidence>
<organism evidence="10 11">
    <name type="scientific">Ficus carica</name>
    <name type="common">Common fig</name>
    <dbReference type="NCBI Taxonomy" id="3494"/>
    <lineage>
        <taxon>Eukaryota</taxon>
        <taxon>Viridiplantae</taxon>
        <taxon>Streptophyta</taxon>
        <taxon>Embryophyta</taxon>
        <taxon>Tracheophyta</taxon>
        <taxon>Spermatophyta</taxon>
        <taxon>Magnoliopsida</taxon>
        <taxon>eudicotyledons</taxon>
        <taxon>Gunneridae</taxon>
        <taxon>Pentapetalae</taxon>
        <taxon>rosids</taxon>
        <taxon>fabids</taxon>
        <taxon>Rosales</taxon>
        <taxon>Moraceae</taxon>
        <taxon>Ficeae</taxon>
        <taxon>Ficus</taxon>
    </lineage>
</organism>
<evidence type="ECO:0000256" key="2">
    <source>
        <dbReference type="ARBA" id="ARBA00022737"/>
    </source>
</evidence>
<dbReference type="Proteomes" id="UP001187192">
    <property type="component" value="Unassembled WGS sequence"/>
</dbReference>
<evidence type="ECO:0000256" key="3">
    <source>
        <dbReference type="ARBA" id="ARBA00022741"/>
    </source>
</evidence>
<sequence length="1101" mass="125558">MALDLVGGAFLSSLFQSLFDKMASSEILDVFRKKNLNPGPLKKLKILLNSAEAVLDDAEGKQLGNPHVREWLLQLKEEIYAAEDLMIEICEECLPTDVECESLGRPRKVMRLTLPAFSKTACEKEIEPKIQEIIDTLKLLLEQKTHLGLEETSVHNGPYNSQRLLATSIVEGSDVYGREDDKEKIIDLLLSNDDSSNKIRVIPIVGMGGIGKTTLAGLVYNNDRVRKSFDVKAWVTVSLNFDALRITKTILQNVEKSDSQAHDNKDLNQLQEALKKALKGRKFFFVLDDVWNKKYNLWHEFMRAFDTEARGSKLIVTTRDENIASMVAPNVRPHQLGAISDEECRKLLAKHVFCNGSSSAYPNMEVISRKIVERCKGLPLAVISLAGLLRAQPNPKEWERILHADIWEMQNNDDVEILPSLWLSYHYLPPHLKRCFAYCSLFPHDYEFSKKELILLWRAENLLAIQKGQRPKETGEDYFNDLVARSLFRRTPGLTYVMHDLVSDLAKFVSAEFCFSWDDYNTNTSKSKARHLFLSTKISDIKEFEALSKAKYLRTLLAPKWGMKSSLLSAAQSLRVLSLSRYPYPDLPDSIGDLKYLRYLNLSSSQIKILPDTVCKLHNLQILLLSYCHLLTRLPNKIGSLINLLHLDVTGTPLGDMPEDLYKLKSLQFLSKFVVGKKNGSSINQLQKLLHLYGTICISGLENIVGVGDIAETILKDLKFVTELIFRWNGRSENSDLELERVALERLLPHTDLRILKIDGYRGTRFVDWLGDSSFSNVTSISLEGCSRCRLLPPLGQLPSLEELYISGFDELERIGDEFFSSSTSSTIVPFRSLKKLVIQFMRSWKEWSRTTAYGEAGVLPSLTCFYIWNCEQLVSLLPGEPQQQTHTPFPSLETLFVETCPMLETFLEWGSFSRLQSIHIQFCGKLFALRRNWDLRRFTSLTSLELGDCYDSLVGSFPEEGLLPTTLTSLTITDFEYIELLNGKSLQQLTSLERLSIVRCEKLRSLPEERLPPSLSFLRIHNCPFLEGRCQRENGEDWHKIDHISRRQRDGTSKKRKAAEKAVPKARMSDEDRNLVRGAKINYIYVDGVMEIIWCSDFVC</sequence>
<dbReference type="FunFam" id="3.40.50.300:FF:001091">
    <property type="entry name" value="Probable disease resistance protein At1g61300"/>
    <property type="match status" value="1"/>
</dbReference>
<feature type="domain" description="Disease resistance protein winged helix" evidence="8">
    <location>
        <begin position="441"/>
        <end position="506"/>
    </location>
</feature>
<dbReference type="Gene3D" id="3.80.10.10">
    <property type="entry name" value="Ribonuclease Inhibitor"/>
    <property type="match status" value="2"/>
</dbReference>
<keyword evidence="11" id="KW-1185">Reference proteome</keyword>
<evidence type="ECO:0000313" key="10">
    <source>
        <dbReference type="EMBL" id="GMN39684.1"/>
    </source>
</evidence>
<dbReference type="SUPFAM" id="SSF52058">
    <property type="entry name" value="L domain-like"/>
    <property type="match status" value="1"/>
</dbReference>
<evidence type="ECO:0000259" key="8">
    <source>
        <dbReference type="Pfam" id="PF23559"/>
    </source>
</evidence>
<keyword evidence="2" id="KW-0677">Repeat</keyword>
<dbReference type="SUPFAM" id="SSF52540">
    <property type="entry name" value="P-loop containing nucleoside triphosphate hydrolases"/>
    <property type="match status" value="1"/>
</dbReference>
<evidence type="ECO:0000259" key="7">
    <source>
        <dbReference type="Pfam" id="PF18052"/>
    </source>
</evidence>
<dbReference type="GO" id="GO:0051707">
    <property type="term" value="P:response to other organism"/>
    <property type="evidence" value="ECO:0007669"/>
    <property type="project" value="UniProtKB-ARBA"/>
</dbReference>
<dbReference type="InterPro" id="IPR056789">
    <property type="entry name" value="LRR_R13L1-DRL21"/>
</dbReference>
<dbReference type="InterPro" id="IPR036388">
    <property type="entry name" value="WH-like_DNA-bd_sf"/>
</dbReference>
<dbReference type="PANTHER" id="PTHR36766:SF40">
    <property type="entry name" value="DISEASE RESISTANCE PROTEIN RGA3"/>
    <property type="match status" value="1"/>
</dbReference>
<keyword evidence="5" id="KW-0067">ATP-binding</keyword>
<keyword evidence="3" id="KW-0547">Nucleotide-binding</keyword>
<comment type="caution">
    <text evidence="10">The sequence shown here is derived from an EMBL/GenBank/DDBJ whole genome shotgun (WGS) entry which is preliminary data.</text>
</comment>
<feature type="domain" description="R13L1/DRL21-like LRR repeat region" evidence="9">
    <location>
        <begin position="683"/>
        <end position="808"/>
    </location>
</feature>
<dbReference type="GO" id="GO:0043531">
    <property type="term" value="F:ADP binding"/>
    <property type="evidence" value="ECO:0007669"/>
    <property type="project" value="InterPro"/>
</dbReference>
<dbReference type="Pfam" id="PF00931">
    <property type="entry name" value="NB-ARC"/>
    <property type="match status" value="1"/>
</dbReference>
<dbReference type="InterPro" id="IPR002182">
    <property type="entry name" value="NB-ARC"/>
</dbReference>
<keyword evidence="4" id="KW-0611">Plant defense</keyword>
<dbReference type="Pfam" id="PF25019">
    <property type="entry name" value="LRR_R13L1-DRL21"/>
    <property type="match status" value="1"/>
</dbReference>
<dbReference type="Pfam" id="PF23559">
    <property type="entry name" value="WHD_DRP"/>
    <property type="match status" value="1"/>
</dbReference>
<feature type="domain" description="NB-ARC" evidence="6">
    <location>
        <begin position="178"/>
        <end position="355"/>
    </location>
</feature>
<reference evidence="10" key="1">
    <citation type="submission" date="2023-07" db="EMBL/GenBank/DDBJ databases">
        <title>draft genome sequence of fig (Ficus carica).</title>
        <authorList>
            <person name="Takahashi T."/>
            <person name="Nishimura K."/>
        </authorList>
    </citation>
    <scope>NUCLEOTIDE SEQUENCE</scope>
</reference>
<dbReference type="InterPro" id="IPR027417">
    <property type="entry name" value="P-loop_NTPase"/>
</dbReference>
<evidence type="ECO:0008006" key="12">
    <source>
        <dbReference type="Google" id="ProtNLM"/>
    </source>
</evidence>
<dbReference type="AlphaFoldDB" id="A0AA88DH98"/>
<accession>A0AA88DH98</accession>
<evidence type="ECO:0000256" key="1">
    <source>
        <dbReference type="ARBA" id="ARBA00022614"/>
    </source>
</evidence>
<dbReference type="Gene3D" id="1.10.10.10">
    <property type="entry name" value="Winged helix-like DNA-binding domain superfamily/Winged helix DNA-binding domain"/>
    <property type="match status" value="1"/>
</dbReference>
<dbReference type="Pfam" id="PF18052">
    <property type="entry name" value="Rx_N"/>
    <property type="match status" value="1"/>
</dbReference>
<dbReference type="InterPro" id="IPR058922">
    <property type="entry name" value="WHD_DRP"/>
</dbReference>
<proteinExistence type="predicted"/>
<dbReference type="GO" id="GO:0005524">
    <property type="term" value="F:ATP binding"/>
    <property type="evidence" value="ECO:0007669"/>
    <property type="project" value="UniProtKB-KW"/>
</dbReference>
<feature type="domain" description="Disease resistance N-terminal" evidence="7">
    <location>
        <begin position="10"/>
        <end position="90"/>
    </location>
</feature>
<evidence type="ECO:0000259" key="6">
    <source>
        <dbReference type="Pfam" id="PF00931"/>
    </source>
</evidence>
<dbReference type="PRINTS" id="PR00364">
    <property type="entry name" value="DISEASERSIST"/>
</dbReference>
<dbReference type="EMBL" id="BTGU01000010">
    <property type="protein sequence ID" value="GMN39684.1"/>
    <property type="molecule type" value="Genomic_DNA"/>
</dbReference>
<dbReference type="Gene3D" id="3.40.50.300">
    <property type="entry name" value="P-loop containing nucleotide triphosphate hydrolases"/>
    <property type="match status" value="1"/>
</dbReference>
<gene>
    <name evidence="10" type="ORF">TIFTF001_008904</name>
</gene>
<dbReference type="Gene3D" id="1.20.5.4130">
    <property type="match status" value="1"/>
</dbReference>
<evidence type="ECO:0000256" key="5">
    <source>
        <dbReference type="ARBA" id="ARBA00022840"/>
    </source>
</evidence>
<dbReference type="PANTHER" id="PTHR36766">
    <property type="entry name" value="PLANT BROAD-SPECTRUM MILDEW RESISTANCE PROTEIN RPW8"/>
    <property type="match status" value="1"/>
</dbReference>
<name>A0AA88DH98_FICCA</name>
<protein>
    <recommendedName>
        <fullName evidence="12">Disease resistance RPP13-like protein 1</fullName>
    </recommendedName>
</protein>
<dbReference type="InterPro" id="IPR042197">
    <property type="entry name" value="Apaf_helical"/>
</dbReference>
<evidence type="ECO:0000256" key="4">
    <source>
        <dbReference type="ARBA" id="ARBA00022821"/>
    </source>
</evidence>
<dbReference type="Gene3D" id="1.10.8.430">
    <property type="entry name" value="Helical domain of apoptotic protease-activating factors"/>
    <property type="match status" value="1"/>
</dbReference>